<reference evidence="1 2" key="1">
    <citation type="journal article" date="2013" name="Nature">
        <title>The genomes of four tapeworm species reveal adaptations to parasitism.</title>
        <authorList>
            <person name="Tsai I.J."/>
            <person name="Zarowiecki M."/>
            <person name="Holroyd N."/>
            <person name="Garciarrubio A."/>
            <person name="Sanchez-Flores A."/>
            <person name="Brooks K.L."/>
            <person name="Tracey A."/>
            <person name="Bobes R.J."/>
            <person name="Fragoso G."/>
            <person name="Sciutto E."/>
            <person name="Aslett M."/>
            <person name="Beasley H."/>
            <person name="Bennett H.M."/>
            <person name="Cai J."/>
            <person name="Camicia F."/>
            <person name="Clark R."/>
            <person name="Cucher M."/>
            <person name="De Silva N."/>
            <person name="Day T.A."/>
            <person name="Deplazes P."/>
            <person name="Estrada K."/>
            <person name="Fernandez C."/>
            <person name="Holland P.W."/>
            <person name="Hou J."/>
            <person name="Hu S."/>
            <person name="Huckvale T."/>
            <person name="Hung S.S."/>
            <person name="Kamenetzky L."/>
            <person name="Keane J.A."/>
            <person name="Kiss F."/>
            <person name="Koziol U."/>
            <person name="Lambert O."/>
            <person name="Liu K."/>
            <person name="Luo X."/>
            <person name="Luo Y."/>
            <person name="Macchiaroli N."/>
            <person name="Nichol S."/>
            <person name="Paps J."/>
            <person name="Parkinson J."/>
            <person name="Pouchkina-Stantcheva N."/>
            <person name="Riddiford N."/>
            <person name="Rosenzvit M."/>
            <person name="Salinas G."/>
            <person name="Wasmuth J.D."/>
            <person name="Zamanian M."/>
            <person name="Zheng Y."/>
            <person name="Cai X."/>
            <person name="Soberon X."/>
            <person name="Olson P.D."/>
            <person name="Laclette J.P."/>
            <person name="Brehm K."/>
            <person name="Berriman M."/>
            <person name="Garciarrubio A."/>
            <person name="Bobes R.J."/>
            <person name="Fragoso G."/>
            <person name="Sanchez-Flores A."/>
            <person name="Estrada K."/>
            <person name="Cevallos M.A."/>
            <person name="Morett E."/>
            <person name="Gonzalez V."/>
            <person name="Portillo T."/>
            <person name="Ochoa-Leyva A."/>
            <person name="Jose M.V."/>
            <person name="Sciutto E."/>
            <person name="Landa A."/>
            <person name="Jimenez L."/>
            <person name="Valdes V."/>
            <person name="Carrero J.C."/>
            <person name="Larralde C."/>
            <person name="Morales-Montor J."/>
            <person name="Limon-Lason J."/>
            <person name="Soberon X."/>
            <person name="Laclette J.P."/>
        </authorList>
    </citation>
    <scope>NUCLEOTIDE SEQUENCE [LARGE SCALE GENOMIC DNA]</scope>
</reference>
<accession>A0A068X0K5</accession>
<protein>
    <submittedName>
        <fullName evidence="3">Expressed conserved protein</fullName>
    </submittedName>
</protein>
<reference evidence="3" key="3">
    <citation type="submission" date="2020-10" db="UniProtKB">
        <authorList>
            <consortium name="WormBaseParasite"/>
        </authorList>
    </citation>
    <scope>IDENTIFICATION</scope>
</reference>
<proteinExistence type="predicted"/>
<evidence type="ECO:0000313" key="2">
    <source>
        <dbReference type="Proteomes" id="UP000492820"/>
    </source>
</evidence>
<name>A0A068X0K5_ECHGR</name>
<organism evidence="1">
    <name type="scientific">Echinococcus granulosus</name>
    <name type="common">Hydatid tapeworm</name>
    <dbReference type="NCBI Taxonomy" id="6210"/>
    <lineage>
        <taxon>Eukaryota</taxon>
        <taxon>Metazoa</taxon>
        <taxon>Spiralia</taxon>
        <taxon>Lophotrochozoa</taxon>
        <taxon>Platyhelminthes</taxon>
        <taxon>Cestoda</taxon>
        <taxon>Eucestoda</taxon>
        <taxon>Cyclophyllidea</taxon>
        <taxon>Taeniidae</taxon>
        <taxon>Echinococcus</taxon>
        <taxon>Echinococcus granulosus group</taxon>
    </lineage>
</organism>
<gene>
    <name evidence="1" type="ORF">EgrG_002041300</name>
</gene>
<sequence length="168" mass="18089">MSEPSNAKYDDETARLSAAGLLTARRRIACPPCPQGLALHRSQGGRALYPSIPSMSHFPVAYQMVSPYVMFGGYCAAACSFSLSSLSTPSAPLPSTLLYTTKQPSETIAIVLKNIELENGKCGLQRSRVREYVTAPETGSESSCTAGYKYFAHPVSIPTGVWSSRDED</sequence>
<dbReference type="Proteomes" id="UP000492820">
    <property type="component" value="Unassembled WGS sequence"/>
</dbReference>
<dbReference type="AlphaFoldDB" id="A0A068X0K5"/>
<reference evidence="1" key="2">
    <citation type="submission" date="2014-06" db="EMBL/GenBank/DDBJ databases">
        <authorList>
            <person name="Aslett M."/>
        </authorList>
    </citation>
    <scope>NUCLEOTIDE SEQUENCE</scope>
</reference>
<dbReference type="EMBL" id="LK028591">
    <property type="protein sequence ID" value="CDS23439.1"/>
    <property type="molecule type" value="Genomic_DNA"/>
</dbReference>
<evidence type="ECO:0000313" key="3">
    <source>
        <dbReference type="WBParaSite" id="EgrG_002041300"/>
    </source>
</evidence>
<evidence type="ECO:0000313" key="1">
    <source>
        <dbReference type="EMBL" id="CDS23439.1"/>
    </source>
</evidence>
<dbReference type="OrthoDB" id="286301at2759"/>
<dbReference type="WBParaSite" id="EgrG_002041300">
    <property type="protein sequence ID" value="EgrG_002041300"/>
    <property type="gene ID" value="EgrG_002041300"/>
</dbReference>